<feature type="compositionally biased region" description="Basic residues" evidence="1">
    <location>
        <begin position="2850"/>
        <end position="2862"/>
    </location>
</feature>
<feature type="compositionally biased region" description="Basic and acidic residues" evidence="1">
    <location>
        <begin position="2508"/>
        <end position="2518"/>
    </location>
</feature>
<feature type="compositionally biased region" description="Polar residues" evidence="1">
    <location>
        <begin position="2536"/>
        <end position="2548"/>
    </location>
</feature>
<feature type="compositionally biased region" description="Low complexity" evidence="1">
    <location>
        <begin position="912"/>
        <end position="921"/>
    </location>
</feature>
<sequence>MAATLSYEGTGIGYWRPYSMKPPFDLYSTVRPAKRFNALLLDGHVFDIALTVHELVQDLGLSSGKGKYDKDLDIRFTLCSDDAYRLARDILMINVCRCYEQVTDLPKHSPFEIYFHVFIPEAAARYLNYHIHLLAKATNSLEDWNAYELSKTIKIHSLATLKELNRVYKRYEGMIDDEDQFKKAKEKLEGVYRYRQETGPGDIFEKRKWSKTKDQAVLERTVQSLHEQYYVAGRFPSRTAEKLTLCPNLLFTLDPFGDCTGLHFAMNPLCSGRVFWKTHYLSGECDGSLLTNGSITPKERASLQATFLSSCIVEFSSWIRSVAVAIAHDMFRITIAHSAPMEFLHEIRPLDPPNASAATPKIVREIYSPDNSFSESTGFRGLTSNTYTTVDTRHVAKRLGAWNIFLGCIPVLEKPCGVLVVWGNITSNKGRKLTFEDVFGVGPDVICTLFGFHPDPEGEEFFSENNIGFVRDLGLKSFRAGRHEKPMAGNTGFDLSGAYARLDFDYDQIVKVLIRITKAIFAAENPFSWRNTPATFANMMYTLRAHYCGTIDWRQLTHDVLEGSDLPLRYRDEFWVHCHIHGIAPMRVFNCHGEEIEIEGERRLTCVTILVPNLTFQEKGGDVLKLARQSESCDLEPVMEIALYHGWGDKECQRHVYRNLRVAHVAVVDPNAWKEYPTAENGFHVCAGAPVLKGIRDGWSMPPKGWVALSFMTGIGLLESGLRGVSYEVIMRNGHAPAGRPLVVQQGALGWEFGNDVMYFSRNFPLVVDVKKSKRRKKRKSMKKKRRGTKDDGGSGESSDDSSGGEGDAKGEELTAPSPLAESQSDLGDNVALARLGGCPDTLSVFLRTKQGFHLGSDENGGDGMGVDNYSTGDSTVRELGPQDTPGGLQDERRTENHDIEGTDGVCGSEGEGPSEASSGELEQTDIQRDTSPLSMDEPALNTLTSRPTGQVSASFDGAWDYEGTDEENSSGELSPFSGAASPIDFSEIFSEMSEDYDDDADSTDSNEVDILKLDILGDDLVEVPFNILELDVLGLDEIDPELFEGKKKKGSRSCGVSIAAPATVVQSSGSGVPRSAPRGERERNRGTGPPRSTDIDSKKDAAVLGADSAVSRTGALMGGGRSRHVIAPIANIDPGPSPLAAKIIQMRRMERDSRDKGKQATYDEPTIGPGLSGHTTFDYRSQFAYDPSPDVVGPLYNDARAFSKEVLPDVPFRVQRPRVPKIVVRLPTKAPDITELGSPVGLPQSGGIDETPLGNIGGPPPKSPFLNALAPIFHPTSQIKGQSPAGAPAVLKVEPPVNSSGPKYEISPSVDDGNGTKGFGSPRRENTAGASDMEQGVSVWDLAGEFTGGCSTVPSEGPGERSIAPHYNLQQADEPKTVQGPEDTTTGETTTPSKRPQRVAFKDIILEHEEKEAVLHSERNKKKSKAALLTDSKRLAAGQQVERLETIIEQSVLEKRAERLSPFMRPRAGRRVLTVEMMAGVELSRKVGIDEKMGPPEAREETSESVKKDESLPTEGSGASAVSLNSKELVGDSPKPQHEQASEKQREDEPVPPPTTARQPNDRGAVSPNKGPVGSTKAPKAVENAAARGLSKRQYKRVFGKKPPSASTPDDGEGDSMEGGETLPVESQELADREDGTSKTASIDLEAIVNNLSAPGDRGKFGGQPAVEGNWGEHKGMAREWEERKALLNILKVAEDREGQQSLLEVQQRTTTSAADEDLLGVAEALSLLKYGGAFDGLVPLPTTLEARVEDKSLQNGSAAVLREVVRLPNGVGPKDTTRGVLEGRPGDNEEGEKDTDANDGILESDSVDGQEEEIIWGRGAKENPEISKYQWARRKKLTQRYRWAKGEAGNGLGKEWHREAVWLRRLRKRSQMGEDEWLEWTMSQTPTQITWPIRLREAPGPPEELLDDFVRRKLQAPQFNGLWRGKDGDYEEEEFGEAEYLPTRERAEGWDYDRNVPEFVYEAIPELRGYCASEGYAPYEQPRTSEGTWWPRETYEKVPWAELEPWGPDEVEDSWRAPRPCEWEIHEPETWDWQPEGRILSLWPREYWRSLTVLRLPGPRVDLPGPSSDIPERPERRRKVRWKRSRRVPQTEYQCEPQVPEGESSDIHQEEASADITQELLEVPEEDTLGSVVETVEELRCNGTVGTIEEEEKVILKIITEEEQEESTEGIEHEIPTKPVEKLPEKIRHELPNGSMEQRLEEDLRVPLDERDQVEREQVSGVVPVEREEERCETLDEKPRERSKEEPEPPKLSWADEVEEYIQLEIAKREGLVPDGIWADEAEECARVETAGQDQLWAPEGVWADEVEECVQPETAKQELPGAPDGIWADEVEEYVQLEISKEEEPEPPKQNWADEIEECVQPETVKQERPAAPDKVWAGAVKECVQLEVTREPRDELQQEASEVVETASRRLDTPRKRDPGNRFQKLSGECKWTRKSDAVGTEKKAEEAQPELDQRSEVEAGSALRNGSFDIKAVEQPAEAQCLPKAPQKAAPEAAEETPSWRRSKADKVQSNRREARRSRYTPARITPLNLPETSWPSIVSQAAASEAPPKVPVWVVPKTDDVQSDREGGKKSQVTQVDASTSLEPAPKVPQPPQQAGTKDHLKVPVWVSPKAREVEGPDRRAEEEPEKLQEVERAGSWRGSQHGRPQEGETAGVGNFYWEQPSEEAMASPWQVVKKRSYRGMRRGRGSNEGGGRGSGGSRGGSPRRGRGDKTRTPRGRHSRTPQTRSPQTPQARTPENPTSPKVFEDRTPENPASPRVFEDRTPEDPLKTEPGESEMSLVLQSEIITESAVVASSEATQTQVDKAVDEPSVAIAVEDIVDEGPEESVAEALKATSPGNGGAIDRKNRKKKNKGKQKQRSKDSDDESWYIGNHSATAEKGIEKHDEEPEVEKPQESKEPADDSPTTPYYPVTKLAFDDSHRHIISRTALIERGALVPDPRLGVDPGTIAKRDVDSKILPTIFDGVFLFFPPTTWMAMYIVVPGAKGSPDRITDLGDRGIEIVWTTPGFVNGRKLQESARGKRGPTVEKSTSDGDGTLSEISGDTRVEKSTVQIGGSKVESVVQAELTEVRGSTGDVEIGAVGEGSSVQAEGTEVESTPA</sequence>
<feature type="region of interest" description="Disordered" evidence="1">
    <location>
        <begin position="1487"/>
        <end position="1644"/>
    </location>
</feature>
<feature type="compositionally biased region" description="Basic and acidic residues" evidence="1">
    <location>
        <begin position="2227"/>
        <end position="2251"/>
    </location>
</feature>
<feature type="region of interest" description="Disordered" evidence="1">
    <location>
        <begin position="1354"/>
        <end position="1396"/>
    </location>
</feature>
<feature type="compositionally biased region" description="Acidic residues" evidence="1">
    <location>
        <begin position="2822"/>
        <end position="2832"/>
    </location>
</feature>
<accession>A0AAV9VX46</accession>
<feature type="compositionally biased region" description="Polar residues" evidence="1">
    <location>
        <begin position="3089"/>
        <end position="3103"/>
    </location>
</feature>
<feature type="compositionally biased region" description="Basic and acidic residues" evidence="1">
    <location>
        <begin position="1150"/>
        <end position="1159"/>
    </location>
</feature>
<protein>
    <submittedName>
        <fullName evidence="2">Uncharacterized protein</fullName>
    </submittedName>
</protein>
<feature type="compositionally biased region" description="Basic and acidic residues" evidence="1">
    <location>
        <begin position="2172"/>
        <end position="2193"/>
    </location>
</feature>
<feature type="compositionally biased region" description="Basic and acidic residues" evidence="1">
    <location>
        <begin position="1487"/>
        <end position="1512"/>
    </location>
</feature>
<feature type="compositionally biased region" description="Basic and acidic residues" evidence="1">
    <location>
        <begin position="1536"/>
        <end position="1550"/>
    </location>
</feature>
<feature type="region of interest" description="Disordered" evidence="1">
    <location>
        <begin position="3017"/>
        <end position="3056"/>
    </location>
</feature>
<feature type="region of interest" description="Disordered" evidence="1">
    <location>
        <begin position="2395"/>
        <end position="2781"/>
    </location>
</feature>
<reference evidence="2 3" key="1">
    <citation type="submission" date="2023-08" db="EMBL/GenBank/DDBJ databases">
        <authorList>
            <person name="Palmer J.M."/>
        </authorList>
    </citation>
    <scope>NUCLEOTIDE SEQUENCE [LARGE SCALE GENOMIC DNA]</scope>
    <source>
        <strain evidence="2 3">TWF481</strain>
    </source>
</reference>
<feature type="compositionally biased region" description="Basic and acidic residues" evidence="1">
    <location>
        <begin position="2435"/>
        <end position="2462"/>
    </location>
</feature>
<feature type="region of interest" description="Disordered" evidence="1">
    <location>
        <begin position="1066"/>
        <end position="1100"/>
    </location>
</feature>
<feature type="compositionally biased region" description="Basic and acidic residues" evidence="1">
    <location>
        <begin position="2411"/>
        <end position="2424"/>
    </location>
</feature>
<feature type="compositionally biased region" description="Polar residues" evidence="1">
    <location>
        <begin position="942"/>
        <end position="954"/>
    </location>
</feature>
<feature type="compositionally biased region" description="Basic residues" evidence="1">
    <location>
        <begin position="2679"/>
        <end position="2691"/>
    </location>
</feature>
<proteinExistence type="predicted"/>
<organism evidence="2 3">
    <name type="scientific">Arthrobotrys musiformis</name>
    <dbReference type="NCBI Taxonomy" id="47236"/>
    <lineage>
        <taxon>Eukaryota</taxon>
        <taxon>Fungi</taxon>
        <taxon>Dikarya</taxon>
        <taxon>Ascomycota</taxon>
        <taxon>Pezizomycotina</taxon>
        <taxon>Orbiliomycetes</taxon>
        <taxon>Orbiliales</taxon>
        <taxon>Orbiliaceae</taxon>
        <taxon>Arthrobotrys</taxon>
    </lineage>
</organism>
<feature type="region of interest" description="Disordered" evidence="1">
    <location>
        <begin position="1150"/>
        <end position="1170"/>
    </location>
</feature>
<evidence type="ECO:0000256" key="1">
    <source>
        <dbReference type="SAM" id="MobiDB-lite"/>
    </source>
</evidence>
<feature type="region of interest" description="Disordered" evidence="1">
    <location>
        <begin position="2164"/>
        <end position="2258"/>
    </location>
</feature>
<feature type="region of interest" description="Disordered" evidence="1">
    <location>
        <begin position="2818"/>
        <end position="2914"/>
    </location>
</feature>
<feature type="region of interest" description="Disordered" evidence="1">
    <location>
        <begin position="1653"/>
        <end position="1672"/>
    </location>
</feature>
<feature type="compositionally biased region" description="Basic residues" evidence="1">
    <location>
        <begin position="775"/>
        <end position="788"/>
    </location>
</feature>
<comment type="caution">
    <text evidence="2">The sequence shown here is derived from an EMBL/GenBank/DDBJ whole genome shotgun (WGS) entry which is preliminary data.</text>
</comment>
<feature type="region of interest" description="Disordered" evidence="1">
    <location>
        <begin position="775"/>
        <end position="824"/>
    </location>
</feature>
<evidence type="ECO:0000313" key="2">
    <source>
        <dbReference type="EMBL" id="KAK6498352.1"/>
    </source>
</evidence>
<keyword evidence="3" id="KW-1185">Reference proteome</keyword>
<feature type="compositionally biased region" description="Polar residues" evidence="1">
    <location>
        <begin position="2727"/>
        <end position="2746"/>
    </location>
</feature>
<feature type="compositionally biased region" description="Basic and acidic residues" evidence="1">
    <location>
        <begin position="890"/>
        <end position="901"/>
    </location>
</feature>
<feature type="compositionally biased region" description="Basic and acidic residues" evidence="1">
    <location>
        <begin position="2616"/>
        <end position="2641"/>
    </location>
</feature>
<dbReference type="EMBL" id="JAVHJL010000008">
    <property type="protein sequence ID" value="KAK6498352.1"/>
    <property type="molecule type" value="Genomic_DNA"/>
</dbReference>
<feature type="region of interest" description="Disordered" evidence="1">
    <location>
        <begin position="2086"/>
        <end position="2111"/>
    </location>
</feature>
<feature type="region of interest" description="Disordered" evidence="1">
    <location>
        <begin position="854"/>
        <end position="1005"/>
    </location>
</feature>
<feature type="compositionally biased region" description="Basic residues" evidence="1">
    <location>
        <begin position="1591"/>
        <end position="1601"/>
    </location>
</feature>
<feature type="compositionally biased region" description="Acidic residues" evidence="1">
    <location>
        <begin position="993"/>
        <end position="1005"/>
    </location>
</feature>
<feature type="compositionally biased region" description="Gly residues" evidence="1">
    <location>
        <begin position="2693"/>
        <end position="2706"/>
    </location>
</feature>
<feature type="compositionally biased region" description="Low complexity" evidence="1">
    <location>
        <begin position="1381"/>
        <end position="1393"/>
    </location>
</feature>
<feature type="compositionally biased region" description="Polar residues" evidence="1">
    <location>
        <begin position="2577"/>
        <end position="2588"/>
    </location>
</feature>
<feature type="compositionally biased region" description="Low complexity" evidence="1">
    <location>
        <begin position="2488"/>
        <end position="2497"/>
    </location>
</feature>
<dbReference type="Proteomes" id="UP001370758">
    <property type="component" value="Unassembled WGS sequence"/>
</dbReference>
<feature type="region of interest" description="Disordered" evidence="1">
    <location>
        <begin position="3076"/>
        <end position="3103"/>
    </location>
</feature>
<evidence type="ECO:0000313" key="3">
    <source>
        <dbReference type="Proteomes" id="UP001370758"/>
    </source>
</evidence>
<gene>
    <name evidence="2" type="ORF">TWF481_010943</name>
</gene>
<feature type="region of interest" description="Disordered" evidence="1">
    <location>
        <begin position="1297"/>
        <end position="1334"/>
    </location>
</feature>
<feature type="compositionally biased region" description="Basic and acidic residues" evidence="1">
    <location>
        <begin position="2763"/>
        <end position="2777"/>
    </location>
</feature>
<feature type="compositionally biased region" description="Basic and acidic residues" evidence="1">
    <location>
        <begin position="2200"/>
        <end position="2220"/>
    </location>
</feature>
<name>A0AAV9VX46_9PEZI</name>
<feature type="compositionally biased region" description="Basic and acidic residues" evidence="1">
    <location>
        <begin position="2563"/>
        <end position="2575"/>
    </location>
</feature>
<feature type="region of interest" description="Disordered" evidence="1">
    <location>
        <begin position="1772"/>
        <end position="1805"/>
    </location>
</feature>
<feature type="compositionally biased region" description="Basic and acidic residues" evidence="1">
    <location>
        <begin position="2883"/>
        <end position="2904"/>
    </location>
</feature>